<dbReference type="GO" id="GO:0000981">
    <property type="term" value="F:DNA-binding transcription factor activity, RNA polymerase II-specific"/>
    <property type="evidence" value="ECO:0007669"/>
    <property type="project" value="TreeGrafter"/>
</dbReference>
<keyword evidence="4 5" id="KW-0539">Nucleus</keyword>
<evidence type="ECO:0000259" key="6">
    <source>
        <dbReference type="PROSITE" id="PS50809"/>
    </source>
</evidence>
<dbReference type="PANTHER" id="PTHR12322:SF53">
    <property type="entry name" value="DOUBLESEX-MAB RELATED 11E"/>
    <property type="match status" value="1"/>
</dbReference>
<sequence>MVVIKMFLHQGENQLRSCADQLKQVEDLKKVVTTEPLKDLPTWSAKFQPLVEVHIEQKGEFIDVNERLLNLLTAYNNIRSPLLSPKKAPLCARCKYHGVRTVLKGHKRFCQWKDCECEKCILISERRKIMAAQVAIRRQTDDRLLVDNKAEPRKKSSTDSLEMCHSFIGVPVRIAEIQPWTDRAAAQALVTLANTTKRNNKRC</sequence>
<dbReference type="Gene3D" id="4.10.1040.10">
    <property type="entry name" value="DM DNA-binding domain"/>
    <property type="match status" value="1"/>
</dbReference>
<dbReference type="InterPro" id="IPR001275">
    <property type="entry name" value="DM_DNA-bd"/>
</dbReference>
<dbReference type="Pfam" id="PF07426">
    <property type="entry name" value="Dynactin_p22"/>
    <property type="match status" value="1"/>
</dbReference>
<dbReference type="GO" id="GO:0061640">
    <property type="term" value="P:cytoskeleton-dependent cytokinesis"/>
    <property type="evidence" value="ECO:0007669"/>
    <property type="project" value="InterPro"/>
</dbReference>
<dbReference type="SUPFAM" id="SSF82927">
    <property type="entry name" value="Cysteine-rich DNA binding domain, (DM domain)"/>
    <property type="match status" value="1"/>
</dbReference>
<dbReference type="Pfam" id="PF00751">
    <property type="entry name" value="DM"/>
    <property type="match status" value="1"/>
</dbReference>
<comment type="caution">
    <text evidence="7">The sequence shown here is derived from an EMBL/GenBank/DDBJ whole genome shotgun (WGS) entry which is preliminary data.</text>
</comment>
<comment type="subcellular location">
    <subcellularLocation>
        <location evidence="5">Nucleus</location>
    </subcellularLocation>
</comment>
<evidence type="ECO:0000256" key="4">
    <source>
        <dbReference type="ARBA" id="ARBA00023242"/>
    </source>
</evidence>
<keyword evidence="8" id="KW-1185">Reference proteome</keyword>
<dbReference type="PROSITE" id="PS40000">
    <property type="entry name" value="DM_1"/>
    <property type="match status" value="1"/>
</dbReference>
<dbReference type="EMBL" id="JARQWQ010000079">
    <property type="protein sequence ID" value="KAK2553254.1"/>
    <property type="molecule type" value="Genomic_DNA"/>
</dbReference>
<dbReference type="PANTHER" id="PTHR12322">
    <property type="entry name" value="DOUBLESEX AND MAB-3 RELATED TRANSCRIPTION FACTOR DMRT"/>
    <property type="match status" value="1"/>
</dbReference>
<evidence type="ECO:0000256" key="1">
    <source>
        <dbReference type="ARBA" id="ARBA00022723"/>
    </source>
</evidence>
<evidence type="ECO:0000256" key="3">
    <source>
        <dbReference type="ARBA" id="ARBA00023125"/>
    </source>
</evidence>
<dbReference type="Proteomes" id="UP001249851">
    <property type="component" value="Unassembled WGS sequence"/>
</dbReference>
<name>A0AAD9Q2A6_ACRCE</name>
<dbReference type="GO" id="GO:0000978">
    <property type="term" value="F:RNA polymerase II cis-regulatory region sequence-specific DNA binding"/>
    <property type="evidence" value="ECO:0007669"/>
    <property type="project" value="TreeGrafter"/>
</dbReference>
<dbReference type="InterPro" id="IPR026607">
    <property type="entry name" value="DMRT"/>
</dbReference>
<dbReference type="SMART" id="SM00301">
    <property type="entry name" value="DM"/>
    <property type="match status" value="1"/>
</dbReference>
<evidence type="ECO:0000313" key="7">
    <source>
        <dbReference type="EMBL" id="KAK2553254.1"/>
    </source>
</evidence>
<reference evidence="7" key="1">
    <citation type="journal article" date="2023" name="G3 (Bethesda)">
        <title>Whole genome assembly and annotation of the endangered Caribbean coral Acropora cervicornis.</title>
        <authorList>
            <person name="Selwyn J.D."/>
            <person name="Vollmer S.V."/>
        </authorList>
    </citation>
    <scope>NUCLEOTIDE SEQUENCE</scope>
    <source>
        <strain evidence="7">K2</strain>
    </source>
</reference>
<reference evidence="7" key="2">
    <citation type="journal article" date="2023" name="Science">
        <title>Genomic signatures of disease resistance in endangered staghorn corals.</title>
        <authorList>
            <person name="Vollmer S.V."/>
            <person name="Selwyn J.D."/>
            <person name="Despard B.A."/>
            <person name="Roesel C.L."/>
        </authorList>
    </citation>
    <scope>NUCLEOTIDE SEQUENCE</scope>
    <source>
        <strain evidence="7">K2</strain>
    </source>
</reference>
<proteinExistence type="predicted"/>
<protein>
    <submittedName>
        <fullName evidence="7">Doublesex- and mab-3-related transcription factor dmd-5</fullName>
    </submittedName>
</protein>
<keyword evidence="2 5" id="KW-0862">Zinc</keyword>
<dbReference type="GO" id="GO:0005869">
    <property type="term" value="C:dynactin complex"/>
    <property type="evidence" value="ECO:0007669"/>
    <property type="project" value="InterPro"/>
</dbReference>
<organism evidence="7 8">
    <name type="scientific">Acropora cervicornis</name>
    <name type="common">Staghorn coral</name>
    <dbReference type="NCBI Taxonomy" id="6130"/>
    <lineage>
        <taxon>Eukaryota</taxon>
        <taxon>Metazoa</taxon>
        <taxon>Cnidaria</taxon>
        <taxon>Anthozoa</taxon>
        <taxon>Hexacorallia</taxon>
        <taxon>Scleractinia</taxon>
        <taxon>Astrocoeniina</taxon>
        <taxon>Acroporidae</taxon>
        <taxon>Acropora</taxon>
    </lineage>
</organism>
<feature type="domain" description="DM" evidence="6">
    <location>
        <begin position="91"/>
        <end position="138"/>
    </location>
</feature>
<dbReference type="GO" id="GO:0005634">
    <property type="term" value="C:nucleus"/>
    <property type="evidence" value="ECO:0007669"/>
    <property type="project" value="UniProtKB-SubCell"/>
</dbReference>
<accession>A0AAD9Q2A6</accession>
<dbReference type="PROSITE" id="PS50809">
    <property type="entry name" value="DM_2"/>
    <property type="match status" value="1"/>
</dbReference>
<dbReference type="AlphaFoldDB" id="A0AAD9Q2A6"/>
<feature type="DNA-binding region" description="DM" evidence="5">
    <location>
        <begin position="91"/>
        <end position="138"/>
    </location>
</feature>
<keyword evidence="3 5" id="KW-0238">DNA-binding</keyword>
<evidence type="ECO:0000313" key="8">
    <source>
        <dbReference type="Proteomes" id="UP001249851"/>
    </source>
</evidence>
<gene>
    <name evidence="7" type="ORF">P5673_025455</name>
</gene>
<dbReference type="FunFam" id="4.10.1040.10:FF:000001">
    <property type="entry name" value="doublesex- and mab-3-related transcription factor 1"/>
    <property type="match status" value="1"/>
</dbReference>
<dbReference type="InterPro" id="IPR036407">
    <property type="entry name" value="DM_DNA-bd_sf"/>
</dbReference>
<keyword evidence="1 5" id="KW-0479">Metal-binding</keyword>
<dbReference type="GO" id="GO:0007548">
    <property type="term" value="P:sex differentiation"/>
    <property type="evidence" value="ECO:0007669"/>
    <property type="project" value="TreeGrafter"/>
</dbReference>
<dbReference type="GO" id="GO:0046872">
    <property type="term" value="F:metal ion binding"/>
    <property type="evidence" value="ECO:0007669"/>
    <property type="project" value="UniProtKB-KW"/>
</dbReference>
<dbReference type="InterPro" id="IPR009991">
    <property type="entry name" value="DCTN3"/>
</dbReference>
<evidence type="ECO:0000256" key="2">
    <source>
        <dbReference type="ARBA" id="ARBA00022833"/>
    </source>
</evidence>
<evidence type="ECO:0000256" key="5">
    <source>
        <dbReference type="PROSITE-ProRule" id="PRU00070"/>
    </source>
</evidence>